<dbReference type="Pfam" id="PF12937">
    <property type="entry name" value="F-box-like"/>
    <property type="match status" value="1"/>
</dbReference>
<feature type="compositionally biased region" description="Polar residues" evidence="1">
    <location>
        <begin position="458"/>
        <end position="471"/>
    </location>
</feature>
<proteinExistence type="evidence at transcript level"/>
<dbReference type="CDD" id="cd22172">
    <property type="entry name" value="F-box_FBXO16"/>
    <property type="match status" value="1"/>
</dbReference>
<dbReference type="PANTHER" id="PTHR46857">
    <property type="entry name" value="EPITHELIAL CELL-TRANSFORMING SEQUENCE 2 ONCOGENE-LIKE"/>
    <property type="match status" value="1"/>
</dbReference>
<dbReference type="InterPro" id="IPR001810">
    <property type="entry name" value="F-box_dom"/>
</dbReference>
<dbReference type="PANTHER" id="PTHR46857:SF2">
    <property type="entry name" value="F-BOX ONLY PROTEIN 16"/>
    <property type="match status" value="1"/>
</dbReference>
<dbReference type="EMBL" id="LR785109">
    <property type="protein sequence ID" value="CAB3245208.1"/>
    <property type="molecule type" value="mRNA"/>
</dbReference>
<feature type="compositionally biased region" description="Basic and acidic residues" evidence="1">
    <location>
        <begin position="299"/>
        <end position="309"/>
    </location>
</feature>
<sequence length="471" mass="53185">MAFAPPVKSKVSTNLAKSTWTPINNSDANNQVFGERRELIMKWFQKWQESQKKIVVEDILKNLSNKHLISISEMLKGKFPQEKHDFTKIFPRVLTLYIFSYLDPRTLCRCSQVSWYWNYLAEMDCLWRPKCLKFGWYPVYQPSPFEEKVWKRFYVTTVHDLNYAKAKSIEAKAREAQESHRPDTARSAMSRVSTARSNISTATGLMKGPSTPSPKKPLAGPKWEPPPWKGSDKNPMDTMRYNYLDNSAKGKKKPTDVPGSRPSSRRSRRPQSATTRDRKSTHVESGAPFVSKSPQKHILPPEHTGRQSVDHNAGQTVGLSPRLDKNFQLPQYNGHESAVPLSKDLGQNTVQYGANETITNRQAMNLTQRFASPPVTQGGHSSTIKSPRQDGSPYSTPDITKLSMDAGTMPKPVMRMSAEKPKKKQDVTEEVSQKEKVVLAQSSKSLSTNNTDDLKGQGWTSPPNQNSDEDD</sequence>
<feature type="compositionally biased region" description="Polar residues" evidence="1">
    <location>
        <begin position="190"/>
        <end position="203"/>
    </location>
</feature>
<dbReference type="SUPFAM" id="SSF81383">
    <property type="entry name" value="F-box domain"/>
    <property type="match status" value="1"/>
</dbReference>
<dbReference type="AlphaFoldDB" id="A0A6F9DCL7"/>
<feature type="compositionally biased region" description="Basic and acidic residues" evidence="1">
    <location>
        <begin position="417"/>
        <end position="437"/>
    </location>
</feature>
<dbReference type="InterPro" id="IPR036047">
    <property type="entry name" value="F-box-like_dom_sf"/>
</dbReference>
<evidence type="ECO:0000256" key="1">
    <source>
        <dbReference type="SAM" id="MobiDB-lite"/>
    </source>
</evidence>
<reference evidence="3" key="1">
    <citation type="submission" date="2020-04" db="EMBL/GenBank/DDBJ databases">
        <authorList>
            <person name="Neveu A P."/>
        </authorList>
    </citation>
    <scope>NUCLEOTIDE SEQUENCE</scope>
    <source>
        <tissue evidence="3">Whole embryo</tissue>
    </source>
</reference>
<name>A0A6F9DCL7_9ASCI</name>
<protein>
    <submittedName>
        <fullName evidence="3">F-box only protein 16-like</fullName>
    </submittedName>
</protein>
<feature type="region of interest" description="Disordered" evidence="1">
    <location>
        <begin position="172"/>
        <end position="328"/>
    </location>
</feature>
<dbReference type="SMART" id="SM00256">
    <property type="entry name" value="FBOX"/>
    <property type="match status" value="1"/>
</dbReference>
<feature type="compositionally biased region" description="Basic and acidic residues" evidence="1">
    <location>
        <begin position="172"/>
        <end position="184"/>
    </location>
</feature>
<dbReference type="InterPro" id="IPR052805">
    <property type="entry name" value="GEF_Ubiquitin-Prot_Reg"/>
</dbReference>
<dbReference type="Gene3D" id="1.20.1280.50">
    <property type="match status" value="1"/>
</dbReference>
<evidence type="ECO:0000313" key="3">
    <source>
        <dbReference type="EMBL" id="CAB3245208.1"/>
    </source>
</evidence>
<organism evidence="3">
    <name type="scientific">Phallusia mammillata</name>
    <dbReference type="NCBI Taxonomy" id="59560"/>
    <lineage>
        <taxon>Eukaryota</taxon>
        <taxon>Metazoa</taxon>
        <taxon>Chordata</taxon>
        <taxon>Tunicata</taxon>
        <taxon>Ascidiacea</taxon>
        <taxon>Phlebobranchia</taxon>
        <taxon>Ascidiidae</taxon>
        <taxon>Phallusia</taxon>
    </lineage>
</organism>
<feature type="compositionally biased region" description="Polar residues" evidence="1">
    <location>
        <begin position="440"/>
        <end position="451"/>
    </location>
</feature>
<evidence type="ECO:0000259" key="2">
    <source>
        <dbReference type="SMART" id="SM00256"/>
    </source>
</evidence>
<accession>A0A6F9DCL7</accession>
<feature type="domain" description="F-box" evidence="2">
    <location>
        <begin position="90"/>
        <end position="130"/>
    </location>
</feature>
<feature type="compositionally biased region" description="Polar residues" evidence="1">
    <location>
        <begin position="372"/>
        <end position="386"/>
    </location>
</feature>
<feature type="region of interest" description="Disordered" evidence="1">
    <location>
        <begin position="372"/>
        <end position="471"/>
    </location>
</feature>
<gene>
    <name evidence="3" type="primary">Fbxo16</name>
</gene>